<dbReference type="GO" id="GO:0000981">
    <property type="term" value="F:DNA-binding transcription factor activity, RNA polymerase II-specific"/>
    <property type="evidence" value="ECO:0007669"/>
    <property type="project" value="TreeGrafter"/>
</dbReference>
<comment type="caution">
    <text evidence="8">The sequence shown here is derived from an EMBL/GenBank/DDBJ whole genome shotgun (WGS) entry which is preliminary data.</text>
</comment>
<dbReference type="PROSITE" id="PS50157">
    <property type="entry name" value="ZINC_FINGER_C2H2_2"/>
    <property type="match status" value="3"/>
</dbReference>
<dbReference type="Gene3D" id="3.30.160.60">
    <property type="entry name" value="Classic Zinc Finger"/>
    <property type="match status" value="3"/>
</dbReference>
<dbReference type="InterPro" id="IPR050329">
    <property type="entry name" value="GLI_C2H2-zinc-finger"/>
</dbReference>
<dbReference type="PROSITE" id="PS00028">
    <property type="entry name" value="ZINC_FINGER_C2H2_1"/>
    <property type="match status" value="2"/>
</dbReference>
<dbReference type="SMART" id="SM00355">
    <property type="entry name" value="ZnF_C2H2"/>
    <property type="match status" value="3"/>
</dbReference>
<reference evidence="8 9" key="1">
    <citation type="submission" date="2024-05" db="EMBL/GenBank/DDBJ databases">
        <authorList>
            <person name="Wallberg A."/>
        </authorList>
    </citation>
    <scope>NUCLEOTIDE SEQUENCE [LARGE SCALE GENOMIC DNA]</scope>
</reference>
<gene>
    <name evidence="8" type="ORF">MNOR_LOCUS32972</name>
</gene>
<evidence type="ECO:0000313" key="8">
    <source>
        <dbReference type="EMBL" id="CAL4163439.1"/>
    </source>
</evidence>
<feature type="domain" description="C2H2-type" evidence="7">
    <location>
        <begin position="25"/>
        <end position="53"/>
    </location>
</feature>
<dbReference type="FunFam" id="3.30.160.60:FF:000176">
    <property type="entry name" value="zinc finger protein 70"/>
    <property type="match status" value="1"/>
</dbReference>
<dbReference type="PANTHER" id="PTHR19818">
    <property type="entry name" value="ZINC FINGER PROTEIN ZIC AND GLI"/>
    <property type="match status" value="1"/>
</dbReference>
<dbReference type="PANTHER" id="PTHR19818:SF139">
    <property type="entry name" value="PAIR-RULE PROTEIN ODD-PAIRED"/>
    <property type="match status" value="1"/>
</dbReference>
<keyword evidence="4" id="KW-0862">Zinc</keyword>
<evidence type="ECO:0000256" key="1">
    <source>
        <dbReference type="ARBA" id="ARBA00022723"/>
    </source>
</evidence>
<dbReference type="GO" id="GO:0005634">
    <property type="term" value="C:nucleus"/>
    <property type="evidence" value="ECO:0007669"/>
    <property type="project" value="UniProtKB-ARBA"/>
</dbReference>
<name>A0AAV2S4K1_MEGNR</name>
<evidence type="ECO:0000259" key="7">
    <source>
        <dbReference type="PROSITE" id="PS50157"/>
    </source>
</evidence>
<evidence type="ECO:0000256" key="4">
    <source>
        <dbReference type="ARBA" id="ARBA00022833"/>
    </source>
</evidence>
<sequence>QCDKAFVSSGTLKIHMRTHTGEKPYQCSYCGKAFSQSFDLKRHMMIMHTGERPYKCNSCNESFIDNSSLKKHSKIHIEKNLIRTPPEYLQSEIYNSKNLNNGDVSNIYLEIYAFEGNEPKESQISDTDNMREPKVKVKEEQTDRESIYLSEPKIGEKKKKMIGEDRETIDIREPNIGVKEENKQT</sequence>
<feature type="domain" description="C2H2-type" evidence="7">
    <location>
        <begin position="54"/>
        <end position="81"/>
    </location>
</feature>
<dbReference type="EMBL" id="CAXKWB010046180">
    <property type="protein sequence ID" value="CAL4163439.1"/>
    <property type="molecule type" value="Genomic_DNA"/>
</dbReference>
<accession>A0AAV2S4K1</accession>
<keyword evidence="3 5" id="KW-0863">Zinc-finger</keyword>
<keyword evidence="9" id="KW-1185">Reference proteome</keyword>
<dbReference type="GO" id="GO:0000978">
    <property type="term" value="F:RNA polymerase II cis-regulatory region sequence-specific DNA binding"/>
    <property type="evidence" value="ECO:0007669"/>
    <property type="project" value="TreeGrafter"/>
</dbReference>
<keyword evidence="2" id="KW-0677">Repeat</keyword>
<dbReference type="AlphaFoldDB" id="A0AAV2S4K1"/>
<feature type="non-terminal residue" evidence="8">
    <location>
        <position position="1"/>
    </location>
</feature>
<protein>
    <recommendedName>
        <fullName evidence="7">C2H2-type domain-containing protein</fullName>
    </recommendedName>
</protein>
<feature type="region of interest" description="Disordered" evidence="6">
    <location>
        <begin position="120"/>
        <end position="185"/>
    </location>
</feature>
<feature type="compositionally biased region" description="Basic and acidic residues" evidence="6">
    <location>
        <begin position="120"/>
        <end position="146"/>
    </location>
</feature>
<evidence type="ECO:0000256" key="6">
    <source>
        <dbReference type="SAM" id="MobiDB-lite"/>
    </source>
</evidence>
<dbReference type="Proteomes" id="UP001497623">
    <property type="component" value="Unassembled WGS sequence"/>
</dbReference>
<dbReference type="SUPFAM" id="SSF57667">
    <property type="entry name" value="beta-beta-alpha zinc fingers"/>
    <property type="match status" value="2"/>
</dbReference>
<evidence type="ECO:0000256" key="3">
    <source>
        <dbReference type="ARBA" id="ARBA00022771"/>
    </source>
</evidence>
<dbReference type="Pfam" id="PF13465">
    <property type="entry name" value="zf-H2C2_2"/>
    <property type="match status" value="1"/>
</dbReference>
<dbReference type="Pfam" id="PF00096">
    <property type="entry name" value="zf-C2H2"/>
    <property type="match status" value="1"/>
</dbReference>
<dbReference type="FunFam" id="3.30.160.60:FF:000072">
    <property type="entry name" value="zinc finger protein 143 isoform X1"/>
    <property type="match status" value="1"/>
</dbReference>
<feature type="non-terminal residue" evidence="8">
    <location>
        <position position="185"/>
    </location>
</feature>
<dbReference type="FunFam" id="3.30.160.60:FF:000557">
    <property type="entry name" value="zinc finger and SCAN domain-containing protein 29"/>
    <property type="match status" value="1"/>
</dbReference>
<dbReference type="GO" id="GO:0008270">
    <property type="term" value="F:zinc ion binding"/>
    <property type="evidence" value="ECO:0007669"/>
    <property type="project" value="UniProtKB-KW"/>
</dbReference>
<proteinExistence type="predicted"/>
<dbReference type="GO" id="GO:0045944">
    <property type="term" value="P:positive regulation of transcription by RNA polymerase II"/>
    <property type="evidence" value="ECO:0007669"/>
    <property type="project" value="UniProtKB-ARBA"/>
</dbReference>
<feature type="compositionally biased region" description="Basic and acidic residues" evidence="6">
    <location>
        <begin position="161"/>
        <end position="185"/>
    </location>
</feature>
<evidence type="ECO:0000256" key="5">
    <source>
        <dbReference type="PROSITE-ProRule" id="PRU00042"/>
    </source>
</evidence>
<organism evidence="8 9">
    <name type="scientific">Meganyctiphanes norvegica</name>
    <name type="common">Northern krill</name>
    <name type="synonym">Thysanopoda norvegica</name>
    <dbReference type="NCBI Taxonomy" id="48144"/>
    <lineage>
        <taxon>Eukaryota</taxon>
        <taxon>Metazoa</taxon>
        <taxon>Ecdysozoa</taxon>
        <taxon>Arthropoda</taxon>
        <taxon>Crustacea</taxon>
        <taxon>Multicrustacea</taxon>
        <taxon>Malacostraca</taxon>
        <taxon>Eumalacostraca</taxon>
        <taxon>Eucarida</taxon>
        <taxon>Euphausiacea</taxon>
        <taxon>Euphausiidae</taxon>
        <taxon>Meganyctiphanes</taxon>
    </lineage>
</organism>
<dbReference type="InterPro" id="IPR036236">
    <property type="entry name" value="Znf_C2H2_sf"/>
</dbReference>
<evidence type="ECO:0000313" key="9">
    <source>
        <dbReference type="Proteomes" id="UP001497623"/>
    </source>
</evidence>
<keyword evidence="1" id="KW-0479">Metal-binding</keyword>
<feature type="domain" description="C2H2-type" evidence="7">
    <location>
        <begin position="1"/>
        <end position="24"/>
    </location>
</feature>
<dbReference type="InterPro" id="IPR013087">
    <property type="entry name" value="Znf_C2H2_type"/>
</dbReference>
<evidence type="ECO:0000256" key="2">
    <source>
        <dbReference type="ARBA" id="ARBA00022737"/>
    </source>
</evidence>